<keyword evidence="1 6" id="KW-0326">Glycosidase</keyword>
<dbReference type="RefSeq" id="WP_131722360.1">
    <property type="nucleotide sequence ID" value="NZ_JYNX01000090.1"/>
</dbReference>
<protein>
    <submittedName>
        <fullName evidence="6">Chitinase A1</fullName>
        <ecNumber evidence="6">3.2.1.14</ecNumber>
    </submittedName>
</protein>
<dbReference type="InterPro" id="IPR013783">
    <property type="entry name" value="Ig-like_fold"/>
</dbReference>
<feature type="transmembrane region" description="Helical" evidence="4">
    <location>
        <begin position="21"/>
        <end position="44"/>
    </location>
</feature>
<dbReference type="GO" id="GO:0000272">
    <property type="term" value="P:polysaccharide catabolic process"/>
    <property type="evidence" value="ECO:0007669"/>
    <property type="project" value="UniProtKB-KW"/>
</dbReference>
<proteinExistence type="predicted"/>
<feature type="region of interest" description="Disordered" evidence="3">
    <location>
        <begin position="43"/>
        <end position="175"/>
    </location>
</feature>
<evidence type="ECO:0000313" key="7">
    <source>
        <dbReference type="Proteomes" id="UP000036176"/>
    </source>
</evidence>
<feature type="compositionally biased region" description="Polar residues" evidence="3">
    <location>
        <begin position="54"/>
        <end position="64"/>
    </location>
</feature>
<keyword evidence="4" id="KW-0812">Transmembrane</keyword>
<keyword evidence="2" id="KW-0624">Polysaccharide degradation</keyword>
<comment type="caution">
    <text evidence="6">The sequence shown here is derived from an EMBL/GenBank/DDBJ whole genome shotgun (WGS) entry which is preliminary data.</text>
</comment>
<name>A0A0J6VCT8_MYCCU</name>
<dbReference type="Proteomes" id="UP000036176">
    <property type="component" value="Unassembled WGS sequence"/>
</dbReference>
<feature type="compositionally biased region" description="Basic and acidic residues" evidence="3">
    <location>
        <begin position="65"/>
        <end position="98"/>
    </location>
</feature>
<gene>
    <name evidence="6" type="primary">chiA1</name>
    <name evidence="6" type="ORF">MCHUDSM44219_05527</name>
</gene>
<evidence type="ECO:0000259" key="5">
    <source>
        <dbReference type="PROSITE" id="PS50853"/>
    </source>
</evidence>
<organism evidence="6 7">
    <name type="scientific">Mycolicibacterium chubuense</name>
    <name type="common">Mycobacterium chubuense</name>
    <dbReference type="NCBI Taxonomy" id="1800"/>
    <lineage>
        <taxon>Bacteria</taxon>
        <taxon>Bacillati</taxon>
        <taxon>Actinomycetota</taxon>
        <taxon>Actinomycetes</taxon>
        <taxon>Mycobacteriales</taxon>
        <taxon>Mycobacteriaceae</taxon>
        <taxon>Mycolicibacterium</taxon>
    </lineage>
</organism>
<dbReference type="EC" id="3.2.1.14" evidence="6"/>
<sequence precursor="true">MAGNHARKNSQRGIRERRTPYAWLGTGAVGLGLGAAVICGAGAAHAEDGADTSAGPSRASSQDATGDRQEARPSLRQTLVEKRQQSSSRRGEQARGDDDASEAPARVTRNTPFRNRKDSTDTVDGSVTPKRHGLFDAPATPVRIPFWQRRAVKDDDRKPVQTIQAGPADTSPSIDPAPTTLLLSTMALATPHQESVSDDRAAKTVAALKTTVAATNQIEVQPEFDNLDGMNGLATEYNRTWVLNVPSWSTLDTSDPEYVPGKVFTYTVARPAGDTLSGADIPANLKGKDIPDNLYVVEFVSVTGTSNPNPYTTLVKSIQRIDSTQSADVVEKYIYDTNTTHYSQIWAFEFDPFAGEDAAPKPPTIKNVTATQEVYTSIDLLVSGGTDDNGIVAYQILKGGQLLTTVDPGEKYTEYGLQSGVTYTYTARSVDTIGQVSADSAPLIITTVDVVKPTAPTIVSSSVNSHSATLTAFGGTDNVGVVGYNIYRDGERINVAPVLAYQPVIDEDLDFDVEYEYTARALDAAFNESEDSRSVKVVTLTPEEDPGILEQLANRLRDHYIPDEDENNSPLEVFFESTMNVFSVIPGVNLLVAAIKTPVDLVQLIFGPKAGRADEWKDLRDDFLTAATAKQTRQLLQELRWAYEAQKATRV</sequence>
<evidence type="ECO:0000256" key="2">
    <source>
        <dbReference type="ARBA" id="ARBA00023326"/>
    </source>
</evidence>
<dbReference type="InterPro" id="IPR036116">
    <property type="entry name" value="FN3_sf"/>
</dbReference>
<evidence type="ECO:0000313" key="6">
    <source>
        <dbReference type="EMBL" id="KMO68810.1"/>
    </source>
</evidence>
<feature type="domain" description="Fibronectin type-III" evidence="5">
    <location>
        <begin position="452"/>
        <end position="544"/>
    </location>
</feature>
<dbReference type="EMBL" id="JYNX01000090">
    <property type="protein sequence ID" value="KMO68810.1"/>
    <property type="molecule type" value="Genomic_DNA"/>
</dbReference>
<dbReference type="OrthoDB" id="4863392at2"/>
<evidence type="ECO:0000256" key="3">
    <source>
        <dbReference type="SAM" id="MobiDB-lite"/>
    </source>
</evidence>
<keyword evidence="4" id="KW-0472">Membrane</keyword>
<dbReference type="InterPro" id="IPR003961">
    <property type="entry name" value="FN3_dom"/>
</dbReference>
<dbReference type="SUPFAM" id="SSF49265">
    <property type="entry name" value="Fibronectin type III"/>
    <property type="match status" value="1"/>
</dbReference>
<dbReference type="Gene3D" id="2.60.40.10">
    <property type="entry name" value="Immunoglobulins"/>
    <property type="match status" value="2"/>
</dbReference>
<keyword evidence="7" id="KW-1185">Reference proteome</keyword>
<keyword evidence="6" id="KW-0378">Hydrolase</keyword>
<evidence type="ECO:0000256" key="4">
    <source>
        <dbReference type="SAM" id="Phobius"/>
    </source>
</evidence>
<reference evidence="6 7" key="1">
    <citation type="journal article" date="2015" name="Genome Biol. Evol.">
        <title>Characterization of Three Mycobacterium spp. with Potential Use in Bioremediation by Genome Sequencing and Comparative Genomics.</title>
        <authorList>
            <person name="Das S."/>
            <person name="Pettersson B.M."/>
            <person name="Behra P.R."/>
            <person name="Ramesh M."/>
            <person name="Dasgupta S."/>
            <person name="Bhattacharya A."/>
            <person name="Kirsebom L.A."/>
        </authorList>
    </citation>
    <scope>NUCLEOTIDE SEQUENCE [LARGE SCALE GENOMIC DNA]</scope>
    <source>
        <strain evidence="6 7">DSM 44219</strain>
    </source>
</reference>
<keyword evidence="2" id="KW-0119">Carbohydrate metabolism</keyword>
<accession>A0A0J6VCT8</accession>
<dbReference type="PROSITE" id="PS50853">
    <property type="entry name" value="FN3"/>
    <property type="match status" value="2"/>
</dbReference>
<feature type="domain" description="Fibronectin type-III" evidence="5">
    <location>
        <begin position="359"/>
        <end position="450"/>
    </location>
</feature>
<keyword evidence="4" id="KW-1133">Transmembrane helix</keyword>
<evidence type="ECO:0000256" key="1">
    <source>
        <dbReference type="ARBA" id="ARBA00023295"/>
    </source>
</evidence>
<dbReference type="GO" id="GO:0008843">
    <property type="term" value="F:endochitinase activity"/>
    <property type="evidence" value="ECO:0007669"/>
    <property type="project" value="UniProtKB-EC"/>
</dbReference>
<dbReference type="PATRIC" id="fig|1800.3.peg.5565"/>
<dbReference type="AlphaFoldDB" id="A0A0J6VCT8"/>